<gene>
    <name evidence="1" type="ORF">Cdeb_02835</name>
</gene>
<name>A0A420VJQ4_9BACI</name>
<evidence type="ECO:0000313" key="2">
    <source>
        <dbReference type="Proteomes" id="UP000286235"/>
    </source>
</evidence>
<dbReference type="EMBL" id="AZRV01000006">
    <property type="protein sequence ID" value="RKO63573.1"/>
    <property type="molecule type" value="Genomic_DNA"/>
</dbReference>
<evidence type="ECO:0000313" key="1">
    <source>
        <dbReference type="EMBL" id="RKO63573.1"/>
    </source>
</evidence>
<comment type="caution">
    <text evidence="1">The sequence shown here is derived from an EMBL/GenBank/DDBJ whole genome shotgun (WGS) entry which is preliminary data.</text>
</comment>
<reference evidence="1 2" key="1">
    <citation type="submission" date="2013-12" db="EMBL/GenBank/DDBJ databases">
        <title>Genome and proteome characterization of Caldibacillus debilis GB1 derived from a cellulolytic aero-tolerant co-culture.</title>
        <authorList>
            <person name="Wushke S.T."/>
            <person name="Zhang X."/>
            <person name="Fristensky B."/>
            <person name="Wilkins J.A."/>
            <person name="Levin D.B."/>
            <person name="Sparling R."/>
        </authorList>
    </citation>
    <scope>NUCLEOTIDE SEQUENCE [LARGE SCALE GENOMIC DNA]</scope>
    <source>
        <strain evidence="1 2">GB1</strain>
    </source>
</reference>
<protein>
    <submittedName>
        <fullName evidence="1">Uncharacterized protein</fullName>
    </submittedName>
</protein>
<proteinExistence type="predicted"/>
<sequence length="51" mass="6292">MNPLERKKILKEQFKKRKKEQKAILSFHEFNIKVNTDLLRKYRKERGGVNY</sequence>
<dbReference type="AlphaFoldDB" id="A0A420VJQ4"/>
<organism evidence="1 2">
    <name type="scientific">Caldibacillus debilis GB1</name>
    <dbReference type="NCBI Taxonomy" id="1339248"/>
    <lineage>
        <taxon>Bacteria</taxon>
        <taxon>Bacillati</taxon>
        <taxon>Bacillota</taxon>
        <taxon>Bacilli</taxon>
        <taxon>Bacillales</taxon>
        <taxon>Bacillaceae</taxon>
        <taxon>Caldibacillus</taxon>
    </lineage>
</organism>
<dbReference type="Proteomes" id="UP000286235">
    <property type="component" value="Unassembled WGS sequence"/>
</dbReference>
<accession>A0A420VJQ4</accession>
<keyword evidence="2" id="KW-1185">Reference proteome</keyword>